<name>A0A6J4J0L5_9PROT</name>
<comment type="similarity">
    <text evidence="2">Belongs to the binding-protein-dependent transport system permease family. CysTW subfamily.</text>
</comment>
<evidence type="ECO:0000256" key="4">
    <source>
        <dbReference type="ARBA" id="ARBA00022475"/>
    </source>
</evidence>
<keyword evidence="4" id="KW-1003">Cell membrane</keyword>
<dbReference type="PANTHER" id="PTHR42929:SF5">
    <property type="entry name" value="ABC TRANSPORTER PERMEASE PROTEIN"/>
    <property type="match status" value="1"/>
</dbReference>
<dbReference type="GO" id="GO:0005886">
    <property type="term" value="C:plasma membrane"/>
    <property type="evidence" value="ECO:0007669"/>
    <property type="project" value="UniProtKB-SubCell"/>
</dbReference>
<dbReference type="SUPFAM" id="SSF161098">
    <property type="entry name" value="MetI-like"/>
    <property type="match status" value="1"/>
</dbReference>
<evidence type="ECO:0000256" key="5">
    <source>
        <dbReference type="ARBA" id="ARBA00022692"/>
    </source>
</evidence>
<gene>
    <name evidence="10" type="ORF">AVDCRST_MAG27-3211</name>
</gene>
<protein>
    <submittedName>
        <fullName evidence="10">Spermidine/putrescine import ABC transporter permease protein PotB</fullName>
    </submittedName>
</protein>
<dbReference type="Gene3D" id="1.10.3720.10">
    <property type="entry name" value="MetI-like"/>
    <property type="match status" value="1"/>
</dbReference>
<keyword evidence="5 8" id="KW-0812">Transmembrane</keyword>
<keyword evidence="3 8" id="KW-0813">Transport</keyword>
<comment type="subcellular location">
    <subcellularLocation>
        <location evidence="1 8">Cell membrane</location>
        <topology evidence="1 8">Multi-pass membrane protein</topology>
    </subcellularLocation>
</comment>
<dbReference type="PROSITE" id="PS50928">
    <property type="entry name" value="ABC_TM1"/>
    <property type="match status" value="1"/>
</dbReference>
<sequence>MAALLLPATLLVLGLLVAPMAMLFRISLNQYDAALMMREALSAENYLRALADPYYREVLGTTLGVAFSCTLLALLIGFPAAYWLARMESRWKSLATILTLFPLLVGNVVRAAGWMALLGRDGAINAGLFGLGLVAEPWPMLYTTGAVIVGILAVVAPYMILTLAAVIESIPRGVEEAAANLGAGPMTAFRRVVLPLALPGVAAGCVLVFILCMNAYATPVLLGGPQFKMMAPAVYDQFVRGTNWPFGAALAFLLLIVTLVLTIIGSTILAGRSRSR</sequence>
<evidence type="ECO:0000256" key="2">
    <source>
        <dbReference type="ARBA" id="ARBA00007069"/>
    </source>
</evidence>
<keyword evidence="7 8" id="KW-0472">Membrane</keyword>
<dbReference type="PANTHER" id="PTHR42929">
    <property type="entry name" value="INNER MEMBRANE ABC TRANSPORTER PERMEASE PROTEIN YDCU-RELATED-RELATED"/>
    <property type="match status" value="1"/>
</dbReference>
<dbReference type="EMBL" id="CADCTD010000126">
    <property type="protein sequence ID" value="CAA9263629.1"/>
    <property type="molecule type" value="Genomic_DNA"/>
</dbReference>
<feature type="transmembrane region" description="Helical" evidence="8">
    <location>
        <begin position="63"/>
        <end position="85"/>
    </location>
</feature>
<dbReference type="Pfam" id="PF00528">
    <property type="entry name" value="BPD_transp_1"/>
    <property type="match status" value="1"/>
</dbReference>
<dbReference type="CDD" id="cd06261">
    <property type="entry name" value="TM_PBP2"/>
    <property type="match status" value="1"/>
</dbReference>
<feature type="transmembrane region" description="Helical" evidence="8">
    <location>
        <begin position="97"/>
        <end position="119"/>
    </location>
</feature>
<evidence type="ECO:0000256" key="6">
    <source>
        <dbReference type="ARBA" id="ARBA00022989"/>
    </source>
</evidence>
<evidence type="ECO:0000313" key="10">
    <source>
        <dbReference type="EMBL" id="CAA9263629.1"/>
    </source>
</evidence>
<feature type="transmembrane region" description="Helical" evidence="8">
    <location>
        <begin position="196"/>
        <end position="217"/>
    </location>
</feature>
<accession>A0A6J4J0L5</accession>
<dbReference type="GO" id="GO:0055085">
    <property type="term" value="P:transmembrane transport"/>
    <property type="evidence" value="ECO:0007669"/>
    <property type="project" value="InterPro"/>
</dbReference>
<evidence type="ECO:0000256" key="7">
    <source>
        <dbReference type="ARBA" id="ARBA00023136"/>
    </source>
</evidence>
<evidence type="ECO:0000256" key="1">
    <source>
        <dbReference type="ARBA" id="ARBA00004651"/>
    </source>
</evidence>
<feature type="transmembrane region" description="Helical" evidence="8">
    <location>
        <begin position="246"/>
        <end position="270"/>
    </location>
</feature>
<feature type="domain" description="ABC transmembrane type-1" evidence="9">
    <location>
        <begin position="59"/>
        <end position="265"/>
    </location>
</feature>
<proteinExistence type="inferred from homology"/>
<reference evidence="10" key="1">
    <citation type="submission" date="2020-02" db="EMBL/GenBank/DDBJ databases">
        <authorList>
            <person name="Meier V. D."/>
        </authorList>
    </citation>
    <scope>NUCLEOTIDE SEQUENCE</scope>
    <source>
        <strain evidence="10">AVDCRST_MAG27</strain>
    </source>
</reference>
<dbReference type="AlphaFoldDB" id="A0A6J4J0L5"/>
<evidence type="ECO:0000256" key="8">
    <source>
        <dbReference type="RuleBase" id="RU363032"/>
    </source>
</evidence>
<dbReference type="InterPro" id="IPR035906">
    <property type="entry name" value="MetI-like_sf"/>
</dbReference>
<dbReference type="InterPro" id="IPR000515">
    <property type="entry name" value="MetI-like"/>
</dbReference>
<evidence type="ECO:0000259" key="9">
    <source>
        <dbReference type="PROSITE" id="PS50928"/>
    </source>
</evidence>
<feature type="transmembrane region" description="Helical" evidence="8">
    <location>
        <begin position="139"/>
        <end position="167"/>
    </location>
</feature>
<evidence type="ECO:0000256" key="3">
    <source>
        <dbReference type="ARBA" id="ARBA00022448"/>
    </source>
</evidence>
<organism evidence="10">
    <name type="scientific">uncultured Craurococcus sp</name>
    <dbReference type="NCBI Taxonomy" id="1135998"/>
    <lineage>
        <taxon>Bacteria</taxon>
        <taxon>Pseudomonadati</taxon>
        <taxon>Pseudomonadota</taxon>
        <taxon>Alphaproteobacteria</taxon>
        <taxon>Acetobacterales</taxon>
        <taxon>Acetobacteraceae</taxon>
        <taxon>Craurococcus</taxon>
        <taxon>environmental samples</taxon>
    </lineage>
</organism>
<keyword evidence="6 8" id="KW-1133">Transmembrane helix</keyword>